<gene>
    <name evidence="3" type="ORF">CC80DRAFT_165029</name>
</gene>
<organism evidence="3 4">
    <name type="scientific">Byssothecium circinans</name>
    <dbReference type="NCBI Taxonomy" id="147558"/>
    <lineage>
        <taxon>Eukaryota</taxon>
        <taxon>Fungi</taxon>
        <taxon>Dikarya</taxon>
        <taxon>Ascomycota</taxon>
        <taxon>Pezizomycotina</taxon>
        <taxon>Dothideomycetes</taxon>
        <taxon>Pleosporomycetidae</taxon>
        <taxon>Pleosporales</taxon>
        <taxon>Massarineae</taxon>
        <taxon>Massarinaceae</taxon>
        <taxon>Byssothecium</taxon>
    </lineage>
</organism>
<keyword evidence="4" id="KW-1185">Reference proteome</keyword>
<feature type="transmembrane region" description="Helical" evidence="2">
    <location>
        <begin position="61"/>
        <end position="82"/>
    </location>
</feature>
<accession>A0A6A5TJY9</accession>
<reference evidence="3" key="1">
    <citation type="journal article" date="2020" name="Stud. Mycol.">
        <title>101 Dothideomycetes genomes: a test case for predicting lifestyles and emergence of pathogens.</title>
        <authorList>
            <person name="Haridas S."/>
            <person name="Albert R."/>
            <person name="Binder M."/>
            <person name="Bloem J."/>
            <person name="Labutti K."/>
            <person name="Salamov A."/>
            <person name="Andreopoulos B."/>
            <person name="Baker S."/>
            <person name="Barry K."/>
            <person name="Bills G."/>
            <person name="Bluhm B."/>
            <person name="Cannon C."/>
            <person name="Castanera R."/>
            <person name="Culley D."/>
            <person name="Daum C."/>
            <person name="Ezra D."/>
            <person name="Gonzalez J."/>
            <person name="Henrissat B."/>
            <person name="Kuo A."/>
            <person name="Liang C."/>
            <person name="Lipzen A."/>
            <person name="Lutzoni F."/>
            <person name="Magnuson J."/>
            <person name="Mondo S."/>
            <person name="Nolan M."/>
            <person name="Ohm R."/>
            <person name="Pangilinan J."/>
            <person name="Park H.-J."/>
            <person name="Ramirez L."/>
            <person name="Alfaro M."/>
            <person name="Sun H."/>
            <person name="Tritt A."/>
            <person name="Yoshinaga Y."/>
            <person name="Zwiers L.-H."/>
            <person name="Turgeon B."/>
            <person name="Goodwin S."/>
            <person name="Spatafora J."/>
            <person name="Crous P."/>
            <person name="Grigoriev I."/>
        </authorList>
    </citation>
    <scope>NUCLEOTIDE SEQUENCE</scope>
    <source>
        <strain evidence="3">CBS 675.92</strain>
    </source>
</reference>
<evidence type="ECO:0000313" key="4">
    <source>
        <dbReference type="Proteomes" id="UP000800035"/>
    </source>
</evidence>
<proteinExistence type="predicted"/>
<evidence type="ECO:0000313" key="3">
    <source>
        <dbReference type="EMBL" id="KAF1953035.1"/>
    </source>
</evidence>
<feature type="transmembrane region" description="Helical" evidence="2">
    <location>
        <begin position="20"/>
        <end position="40"/>
    </location>
</feature>
<evidence type="ECO:0000256" key="1">
    <source>
        <dbReference type="SAM" id="MobiDB-lite"/>
    </source>
</evidence>
<dbReference type="EMBL" id="ML977006">
    <property type="protein sequence ID" value="KAF1953035.1"/>
    <property type="molecule type" value="Genomic_DNA"/>
</dbReference>
<dbReference type="Proteomes" id="UP000800035">
    <property type="component" value="Unassembled WGS sequence"/>
</dbReference>
<keyword evidence="2" id="KW-1133">Transmembrane helix</keyword>
<sequence length="136" mass="15970">MGASLRVQIWVCIRLELCCSWIWFLASFGILFFFFCFCPLRTSLHSFPLPLYIRFITVYRYALLLVNSLHVSASLGNFLWFFEMFIKSLSFIHKILGFGHALLLRIHREFAHINQHSQSDMHNTPRDPFALRGNSP</sequence>
<evidence type="ECO:0000256" key="2">
    <source>
        <dbReference type="SAM" id="Phobius"/>
    </source>
</evidence>
<dbReference type="AlphaFoldDB" id="A0A6A5TJY9"/>
<name>A0A6A5TJY9_9PLEO</name>
<keyword evidence="2" id="KW-0472">Membrane</keyword>
<feature type="region of interest" description="Disordered" evidence="1">
    <location>
        <begin position="116"/>
        <end position="136"/>
    </location>
</feature>
<keyword evidence="2" id="KW-0812">Transmembrane</keyword>
<protein>
    <submittedName>
        <fullName evidence="3">Uncharacterized protein</fullName>
    </submittedName>
</protein>